<reference evidence="2" key="2">
    <citation type="submission" date="2021-04" db="EMBL/GenBank/DDBJ databases">
        <authorList>
            <person name="Gilroy R."/>
        </authorList>
    </citation>
    <scope>NUCLEOTIDE SEQUENCE</scope>
    <source>
        <strain evidence="2">ChiHjej9B8-1298</strain>
    </source>
</reference>
<sequence length="471" mass="50335">MKMNKFLMLGIAGLAFAACSNEEDAIVGGDANNKTMVVSIAGIGADTKATAPGDKWSPDKDATAAVTNINKLTLFFTDANGIVKYSYTGDKSGKTTEWNALFTTEGVKFIGLKDVTAVHAIANQDVTLAVGGDISTLKTQYIAQGLNIAKSGIVHVGSDKTITPFSPEPSDADVEVKLPSAGDEGNFYYTAEIQLKPIISRIQINSIKIETSGTKTFGPADDADKYTLTWSSFKPKLNGIYLNNIATEFTDFAGTVNALSKNTTYMKNIANGTWMLGSANMTDDAAYVSYANSAYGELLTYGTEDQGKTPLNIGSGKCIAFNVFVPFDLEANVTDPENTGLDKWASTNNPTIHFQFDEDVEGYTTTPSLTGGGQLTAADNEFIATASVNLNYKLPVVADGGYLFANITKLYSDAQGSTELQMQAGKIYNMDVIISPVNMTIDLDNPQSYNVVVEVTVLPLTEKTIYPGLGE</sequence>
<dbReference type="Proteomes" id="UP000824028">
    <property type="component" value="Unassembled WGS sequence"/>
</dbReference>
<name>A0A9D2E9L0_9BACE</name>
<accession>A0A9D2E9L0</accession>
<evidence type="ECO:0008006" key="4">
    <source>
        <dbReference type="Google" id="ProtNLM"/>
    </source>
</evidence>
<dbReference type="EMBL" id="DXBX01000066">
    <property type="protein sequence ID" value="HIZ33554.1"/>
    <property type="molecule type" value="Genomic_DNA"/>
</dbReference>
<gene>
    <name evidence="2" type="ORF">H9814_08475</name>
</gene>
<dbReference type="PROSITE" id="PS51257">
    <property type="entry name" value="PROKAR_LIPOPROTEIN"/>
    <property type="match status" value="1"/>
</dbReference>
<evidence type="ECO:0000313" key="3">
    <source>
        <dbReference type="Proteomes" id="UP000824028"/>
    </source>
</evidence>
<protein>
    <recommendedName>
        <fullName evidence="4">Major fimbrial subunit protein N-terminal domain-containing protein</fullName>
    </recommendedName>
</protein>
<comment type="caution">
    <text evidence="2">The sequence shown here is derived from an EMBL/GenBank/DDBJ whole genome shotgun (WGS) entry which is preliminary data.</text>
</comment>
<evidence type="ECO:0000313" key="2">
    <source>
        <dbReference type="EMBL" id="HIZ33554.1"/>
    </source>
</evidence>
<feature type="signal peptide" evidence="1">
    <location>
        <begin position="1"/>
        <end position="17"/>
    </location>
</feature>
<proteinExistence type="predicted"/>
<organism evidence="2 3">
    <name type="scientific">Candidatus Bacteroides merdigallinarum</name>
    <dbReference type="NCBI Taxonomy" id="2838473"/>
    <lineage>
        <taxon>Bacteria</taxon>
        <taxon>Pseudomonadati</taxon>
        <taxon>Bacteroidota</taxon>
        <taxon>Bacteroidia</taxon>
        <taxon>Bacteroidales</taxon>
        <taxon>Bacteroidaceae</taxon>
        <taxon>Bacteroides</taxon>
    </lineage>
</organism>
<feature type="chain" id="PRO_5039700526" description="Major fimbrial subunit protein N-terminal domain-containing protein" evidence="1">
    <location>
        <begin position="18"/>
        <end position="471"/>
    </location>
</feature>
<keyword evidence="1" id="KW-0732">Signal</keyword>
<reference evidence="2" key="1">
    <citation type="journal article" date="2021" name="PeerJ">
        <title>Extensive microbial diversity within the chicken gut microbiome revealed by metagenomics and culture.</title>
        <authorList>
            <person name="Gilroy R."/>
            <person name="Ravi A."/>
            <person name="Getino M."/>
            <person name="Pursley I."/>
            <person name="Horton D.L."/>
            <person name="Alikhan N.F."/>
            <person name="Baker D."/>
            <person name="Gharbi K."/>
            <person name="Hall N."/>
            <person name="Watson M."/>
            <person name="Adriaenssens E.M."/>
            <person name="Foster-Nyarko E."/>
            <person name="Jarju S."/>
            <person name="Secka A."/>
            <person name="Antonio M."/>
            <person name="Oren A."/>
            <person name="Chaudhuri R.R."/>
            <person name="La Ragione R."/>
            <person name="Hildebrand F."/>
            <person name="Pallen M.J."/>
        </authorList>
    </citation>
    <scope>NUCLEOTIDE SEQUENCE</scope>
    <source>
        <strain evidence="2">ChiHjej9B8-1298</strain>
    </source>
</reference>
<dbReference type="AlphaFoldDB" id="A0A9D2E9L0"/>
<evidence type="ECO:0000256" key="1">
    <source>
        <dbReference type="SAM" id="SignalP"/>
    </source>
</evidence>